<organism evidence="1 2">
    <name type="scientific">Diphasiastrum complanatum</name>
    <name type="common">Issler's clubmoss</name>
    <name type="synonym">Lycopodium complanatum</name>
    <dbReference type="NCBI Taxonomy" id="34168"/>
    <lineage>
        <taxon>Eukaryota</taxon>
        <taxon>Viridiplantae</taxon>
        <taxon>Streptophyta</taxon>
        <taxon>Embryophyta</taxon>
        <taxon>Tracheophyta</taxon>
        <taxon>Lycopodiopsida</taxon>
        <taxon>Lycopodiales</taxon>
        <taxon>Lycopodiaceae</taxon>
        <taxon>Lycopodioideae</taxon>
        <taxon>Diphasiastrum</taxon>
    </lineage>
</organism>
<evidence type="ECO:0000313" key="1">
    <source>
        <dbReference type="EMBL" id="KAJ7548121.1"/>
    </source>
</evidence>
<name>A0ACC2D1I8_DIPCM</name>
<accession>A0ACC2D1I8</accession>
<keyword evidence="2" id="KW-1185">Reference proteome</keyword>
<gene>
    <name evidence="1" type="ORF">O6H91_08G118900</name>
</gene>
<proteinExistence type="predicted"/>
<protein>
    <submittedName>
        <fullName evidence="1">Uncharacterized protein</fullName>
    </submittedName>
</protein>
<reference evidence="2" key="1">
    <citation type="journal article" date="2024" name="Proc. Natl. Acad. Sci. U.S.A.">
        <title>Extraordinary preservation of gene collinearity over three hundred million years revealed in homosporous lycophytes.</title>
        <authorList>
            <person name="Li C."/>
            <person name="Wickell D."/>
            <person name="Kuo L.Y."/>
            <person name="Chen X."/>
            <person name="Nie B."/>
            <person name="Liao X."/>
            <person name="Peng D."/>
            <person name="Ji J."/>
            <person name="Jenkins J."/>
            <person name="Williams M."/>
            <person name="Shu S."/>
            <person name="Plott C."/>
            <person name="Barry K."/>
            <person name="Rajasekar S."/>
            <person name="Grimwood J."/>
            <person name="Han X."/>
            <person name="Sun S."/>
            <person name="Hou Z."/>
            <person name="He W."/>
            <person name="Dai G."/>
            <person name="Sun C."/>
            <person name="Schmutz J."/>
            <person name="Leebens-Mack J.H."/>
            <person name="Li F.W."/>
            <person name="Wang L."/>
        </authorList>
    </citation>
    <scope>NUCLEOTIDE SEQUENCE [LARGE SCALE GENOMIC DNA]</scope>
    <source>
        <strain evidence="2">cv. PW_Plant_1</strain>
    </source>
</reference>
<dbReference type="Proteomes" id="UP001162992">
    <property type="component" value="Chromosome 8"/>
</dbReference>
<comment type="caution">
    <text evidence="1">The sequence shown here is derived from an EMBL/GenBank/DDBJ whole genome shotgun (WGS) entry which is preliminary data.</text>
</comment>
<evidence type="ECO:0000313" key="2">
    <source>
        <dbReference type="Proteomes" id="UP001162992"/>
    </source>
</evidence>
<sequence length="49" mass="5770">MDLRSISNFRLLLLDIQFILLEVNKNGVDHGAFTEIKSFHYCKKSFYGF</sequence>
<dbReference type="EMBL" id="CM055099">
    <property type="protein sequence ID" value="KAJ7548121.1"/>
    <property type="molecule type" value="Genomic_DNA"/>
</dbReference>